<organism evidence="1 2">
    <name type="scientific">Sistotremastrum suecicum HHB10207 ss-3</name>
    <dbReference type="NCBI Taxonomy" id="1314776"/>
    <lineage>
        <taxon>Eukaryota</taxon>
        <taxon>Fungi</taxon>
        <taxon>Dikarya</taxon>
        <taxon>Basidiomycota</taxon>
        <taxon>Agaricomycotina</taxon>
        <taxon>Agaricomycetes</taxon>
        <taxon>Sistotremastrales</taxon>
        <taxon>Sistotremastraceae</taxon>
        <taxon>Sistotremastrum</taxon>
    </lineage>
</organism>
<dbReference type="EMBL" id="KV428007">
    <property type="protein sequence ID" value="KZT43557.1"/>
    <property type="molecule type" value="Genomic_DNA"/>
</dbReference>
<dbReference type="Pfam" id="PF13911">
    <property type="entry name" value="AhpC-TSA_2"/>
    <property type="match status" value="1"/>
</dbReference>
<gene>
    <name evidence="1" type="ORF">SISSUDRAFT_604388</name>
</gene>
<evidence type="ECO:0008006" key="3">
    <source>
        <dbReference type="Google" id="ProtNLM"/>
    </source>
</evidence>
<dbReference type="PANTHER" id="PTHR28630:SF3">
    <property type="entry name" value="PEROXIREDOXIN-LIKE 2C"/>
    <property type="match status" value="1"/>
</dbReference>
<dbReference type="SUPFAM" id="SSF52833">
    <property type="entry name" value="Thioredoxin-like"/>
    <property type="match status" value="1"/>
</dbReference>
<keyword evidence="2" id="KW-1185">Reference proteome</keyword>
<sequence length="235" mass="26260">MTQLHHAASLKVFDADGRAVRFGKLWEDKRTIVCFIRHFLCPMCQDYMRVVAKEAIKENLDKARVNLVIIGCGSPAMIKSYLAMHKLDYPIYTDPTLELYHALGMTLESTDAGSVPPPGHGHYVQHGVASGTIAVIGRAIRHGMPLLADGGKIGQLGGELIVGPGLRCGFAHRMSTTAGHTPVRHLLIRAGVQTGPFLRDTKETIREWMPRRREEEELTRRVDEETRRAAAQRWF</sequence>
<dbReference type="PANTHER" id="PTHR28630">
    <property type="match status" value="1"/>
</dbReference>
<reference evidence="1 2" key="1">
    <citation type="journal article" date="2016" name="Mol. Biol. Evol.">
        <title>Comparative Genomics of Early-Diverging Mushroom-Forming Fungi Provides Insights into the Origins of Lignocellulose Decay Capabilities.</title>
        <authorList>
            <person name="Nagy L.G."/>
            <person name="Riley R."/>
            <person name="Tritt A."/>
            <person name="Adam C."/>
            <person name="Daum C."/>
            <person name="Floudas D."/>
            <person name="Sun H."/>
            <person name="Yadav J.S."/>
            <person name="Pangilinan J."/>
            <person name="Larsson K.H."/>
            <person name="Matsuura K."/>
            <person name="Barry K."/>
            <person name="Labutti K."/>
            <person name="Kuo R."/>
            <person name="Ohm R.A."/>
            <person name="Bhattacharya S.S."/>
            <person name="Shirouzu T."/>
            <person name="Yoshinaga Y."/>
            <person name="Martin F.M."/>
            <person name="Grigoriev I.V."/>
            <person name="Hibbett D.S."/>
        </authorList>
    </citation>
    <scope>NUCLEOTIDE SEQUENCE [LARGE SCALE GENOMIC DNA]</scope>
    <source>
        <strain evidence="1 2">HHB10207 ss-3</strain>
    </source>
</reference>
<evidence type="ECO:0000313" key="1">
    <source>
        <dbReference type="EMBL" id="KZT43557.1"/>
    </source>
</evidence>
<dbReference type="AlphaFoldDB" id="A0A166IA71"/>
<evidence type="ECO:0000313" key="2">
    <source>
        <dbReference type="Proteomes" id="UP000076798"/>
    </source>
</evidence>
<dbReference type="InterPro" id="IPR036249">
    <property type="entry name" value="Thioredoxin-like_sf"/>
</dbReference>
<name>A0A166IA71_9AGAM</name>
<dbReference type="Proteomes" id="UP000076798">
    <property type="component" value="Unassembled WGS sequence"/>
</dbReference>
<protein>
    <recommendedName>
        <fullName evidence="3">Thioredoxin domain-containing protein</fullName>
    </recommendedName>
</protein>
<dbReference type="OrthoDB" id="40334at2759"/>
<dbReference type="InterPro" id="IPR032801">
    <property type="entry name" value="PXL2A/B/C"/>
</dbReference>
<accession>A0A166IA71</accession>
<dbReference type="CDD" id="cd02970">
    <property type="entry name" value="PRX_like2"/>
    <property type="match status" value="1"/>
</dbReference>
<dbReference type="STRING" id="1314776.A0A166IA71"/>
<dbReference type="Gene3D" id="3.40.30.10">
    <property type="entry name" value="Glutaredoxin"/>
    <property type="match status" value="1"/>
</dbReference>
<proteinExistence type="predicted"/>